<dbReference type="PANTHER" id="PTHR44068:SF1">
    <property type="entry name" value="HYPOTHETICAL LOC100005854"/>
    <property type="match status" value="1"/>
</dbReference>
<dbReference type="RefSeq" id="XP_007915010.1">
    <property type="nucleotide sequence ID" value="XM_007916819.1"/>
</dbReference>
<keyword evidence="1 10" id="KW-0489">Methyltransferase</keyword>
<name>R8BLH7_PHAM7</name>
<dbReference type="EC" id="2.1.1.-" evidence="11"/>
<dbReference type="Pfam" id="PF08498">
    <property type="entry name" value="Sterol_MT_C"/>
    <property type="match status" value="1"/>
</dbReference>
<evidence type="ECO:0000256" key="1">
    <source>
        <dbReference type="ARBA" id="ARBA00022603"/>
    </source>
</evidence>
<dbReference type="EMBL" id="KB933101">
    <property type="protein sequence ID" value="EOO00187.1"/>
    <property type="molecule type" value="Genomic_DNA"/>
</dbReference>
<dbReference type="GeneID" id="19324761"/>
<dbReference type="HOGENOM" id="CLU_039068_5_0_1"/>
<protein>
    <recommendedName>
        <fullName evidence="11">Sterol 24-C-methyltransferase</fullName>
        <ecNumber evidence="11">2.1.1.-</ecNumber>
    </recommendedName>
    <alternativeName>
        <fullName evidence="11">Delta(24)-sterol C-methyltransferase</fullName>
    </alternativeName>
</protein>
<evidence type="ECO:0000256" key="8">
    <source>
        <dbReference type="ARBA" id="ARBA00029435"/>
    </source>
</evidence>
<keyword evidence="4 11" id="KW-0752">Steroid biosynthesis</keyword>
<keyword evidence="6 11" id="KW-1207">Sterol metabolism</keyword>
<keyword evidence="14" id="KW-1185">Reference proteome</keyword>
<proteinExistence type="inferred from homology"/>
<comment type="similarity">
    <text evidence="9 10 11">Belongs to the class I-like SAM-binding methyltransferase superfamily. Erg6/SMT family.</text>
</comment>
<evidence type="ECO:0000256" key="7">
    <source>
        <dbReference type="ARBA" id="ARBA00023221"/>
    </source>
</evidence>
<dbReference type="PANTHER" id="PTHR44068">
    <property type="entry name" value="ZGC:194242"/>
    <property type="match status" value="1"/>
</dbReference>
<keyword evidence="2 10" id="KW-0808">Transferase</keyword>
<dbReference type="Proteomes" id="UP000014074">
    <property type="component" value="Unassembled WGS sequence"/>
</dbReference>
<keyword evidence="11" id="KW-0444">Lipid biosynthesis</keyword>
<evidence type="ECO:0000313" key="14">
    <source>
        <dbReference type="Proteomes" id="UP000014074"/>
    </source>
</evidence>
<evidence type="ECO:0000256" key="11">
    <source>
        <dbReference type="RuleBase" id="RU362025"/>
    </source>
</evidence>
<evidence type="ECO:0000256" key="3">
    <source>
        <dbReference type="ARBA" id="ARBA00022691"/>
    </source>
</evidence>
<dbReference type="GO" id="GO:0006696">
    <property type="term" value="P:ergosterol biosynthetic process"/>
    <property type="evidence" value="ECO:0007669"/>
    <property type="project" value="TreeGrafter"/>
</dbReference>
<evidence type="ECO:0000256" key="10">
    <source>
        <dbReference type="PROSITE-ProRule" id="PRU01022"/>
    </source>
</evidence>
<gene>
    <name evidence="13" type="ORF">UCRPA7_4321</name>
</gene>
<keyword evidence="3 10" id="KW-0949">S-adenosyl-L-methionine</keyword>
<dbReference type="GO" id="GO:0003838">
    <property type="term" value="F:sterol 24-C-methyltransferase activity"/>
    <property type="evidence" value="ECO:0007669"/>
    <property type="project" value="TreeGrafter"/>
</dbReference>
<dbReference type="InterPro" id="IPR050447">
    <property type="entry name" value="Erg6_SMT_methyltransf"/>
</dbReference>
<dbReference type="InterPro" id="IPR029063">
    <property type="entry name" value="SAM-dependent_MTases_sf"/>
</dbReference>
<evidence type="ECO:0000256" key="4">
    <source>
        <dbReference type="ARBA" id="ARBA00022955"/>
    </source>
</evidence>
<evidence type="ECO:0000256" key="2">
    <source>
        <dbReference type="ARBA" id="ARBA00022679"/>
    </source>
</evidence>
<accession>R8BLH7</accession>
<evidence type="ECO:0000313" key="13">
    <source>
        <dbReference type="EMBL" id="EOO00187.1"/>
    </source>
</evidence>
<dbReference type="PROSITE" id="PS51685">
    <property type="entry name" value="SAM_MT_ERG6_SMT"/>
    <property type="match status" value="1"/>
</dbReference>
<organism evidence="13 14">
    <name type="scientific">Phaeoacremonium minimum (strain UCR-PA7)</name>
    <name type="common">Esca disease fungus</name>
    <name type="synonym">Togninia minima</name>
    <dbReference type="NCBI Taxonomy" id="1286976"/>
    <lineage>
        <taxon>Eukaryota</taxon>
        <taxon>Fungi</taxon>
        <taxon>Dikarya</taxon>
        <taxon>Ascomycota</taxon>
        <taxon>Pezizomycotina</taxon>
        <taxon>Sordariomycetes</taxon>
        <taxon>Sordariomycetidae</taxon>
        <taxon>Togniniales</taxon>
        <taxon>Togniniaceae</taxon>
        <taxon>Phaeoacremonium</taxon>
    </lineage>
</organism>
<reference evidence="14" key="1">
    <citation type="journal article" date="2013" name="Genome Announc.">
        <title>Draft genome sequence of the ascomycete Phaeoacremonium aleophilum strain UCR-PA7, a causal agent of the esca disease complex in grapevines.</title>
        <authorList>
            <person name="Blanco-Ulate B."/>
            <person name="Rolshausen P."/>
            <person name="Cantu D."/>
        </authorList>
    </citation>
    <scope>NUCLEOTIDE SEQUENCE [LARGE SCALE GENOMIC DNA]</scope>
    <source>
        <strain evidence="14">UCR-PA7</strain>
    </source>
</reference>
<dbReference type="Gene3D" id="3.40.50.150">
    <property type="entry name" value="Vaccinia Virus protein VP39"/>
    <property type="match status" value="1"/>
</dbReference>
<evidence type="ECO:0000259" key="12">
    <source>
        <dbReference type="PROSITE" id="PS51685"/>
    </source>
</evidence>
<dbReference type="GO" id="GO:0005783">
    <property type="term" value="C:endoplasmic reticulum"/>
    <property type="evidence" value="ECO:0007669"/>
    <property type="project" value="TreeGrafter"/>
</dbReference>
<evidence type="ECO:0000256" key="9">
    <source>
        <dbReference type="ARBA" id="ARBA00038188"/>
    </source>
</evidence>
<keyword evidence="5 11" id="KW-0756">Sterol biosynthesis</keyword>
<dbReference type="SUPFAM" id="SSF53335">
    <property type="entry name" value="S-adenosyl-L-methionine-dependent methyltransferases"/>
    <property type="match status" value="1"/>
</dbReference>
<dbReference type="AlphaFoldDB" id="R8BLH7"/>
<keyword evidence="11" id="KW-0443">Lipid metabolism</keyword>
<comment type="function">
    <text evidence="11">Catalyzes the transfer of methyl groups from S-adenosyl-methionine to the C-24 of sterols.</text>
</comment>
<evidence type="ECO:0000256" key="6">
    <source>
        <dbReference type="ARBA" id="ARBA00023166"/>
    </source>
</evidence>
<feature type="domain" description="SAM-dependent methyltransferase Erg6/SMT-type" evidence="12">
    <location>
        <begin position="1"/>
        <end position="249"/>
    </location>
</feature>
<dbReference type="KEGG" id="tmn:UCRPA7_4321"/>
<dbReference type="eggNOG" id="KOG1269">
    <property type="taxonomic scope" value="Eukaryota"/>
</dbReference>
<dbReference type="InterPro" id="IPR030384">
    <property type="entry name" value="MeTrfase_SMT"/>
</dbReference>
<evidence type="ECO:0000256" key="5">
    <source>
        <dbReference type="ARBA" id="ARBA00023011"/>
    </source>
</evidence>
<dbReference type="OrthoDB" id="540004at2759"/>
<dbReference type="Pfam" id="PF08241">
    <property type="entry name" value="Methyltransf_11"/>
    <property type="match status" value="1"/>
</dbReference>
<dbReference type="InterPro" id="IPR013216">
    <property type="entry name" value="Methyltransf_11"/>
</dbReference>
<sequence>MKVLDVGCGVGGPAREIARFTGCYITGLNLNEYQVQRATRYAASEGMSDQLQFVQGDFMKMPFEDETFDAVYAIEATVHAPSLKDVYSQIYRVLKPGGIFGVYEWVMTEDYDNDNLTHRKIRLDIEQGDGIANMVKASVALDAIRDAGFELLEHEDLAERNDPSPWYWPLDGSNWRYATSIGDLLTTFRMTRWGRLMMHNIFGVLEAIRLAPPGTKKTADSMSKAAEALVLGGKDKLFTPMFLMVGRKPL</sequence>
<dbReference type="CDD" id="cd02440">
    <property type="entry name" value="AdoMet_MTases"/>
    <property type="match status" value="1"/>
</dbReference>
<keyword evidence="7 11" id="KW-0753">Steroid metabolism</keyword>
<comment type="pathway">
    <text evidence="8">Steroid metabolism; ergosterol biosynthesis.</text>
</comment>
<dbReference type="GO" id="GO:0032259">
    <property type="term" value="P:methylation"/>
    <property type="evidence" value="ECO:0007669"/>
    <property type="project" value="UniProtKB-KW"/>
</dbReference>
<dbReference type="InterPro" id="IPR013705">
    <property type="entry name" value="Sterol_MeTrfase_C"/>
</dbReference>